<sequence length="29" mass="3202">MPGRSTVRLPRIGTLSPIRLNILTEELPA</sequence>
<name>A0A1H5X1G5_9ACTN</name>
<proteinExistence type="predicted"/>
<accession>A0A1H5X1G5</accession>
<protein>
    <submittedName>
        <fullName evidence="1">Uncharacterized protein</fullName>
    </submittedName>
</protein>
<dbReference type="EMBL" id="FNVU01000003">
    <property type="protein sequence ID" value="SEG05684.1"/>
    <property type="molecule type" value="Genomic_DNA"/>
</dbReference>
<dbReference type="Proteomes" id="UP000236754">
    <property type="component" value="Unassembled WGS sequence"/>
</dbReference>
<keyword evidence="2" id="KW-1185">Reference proteome</keyword>
<gene>
    <name evidence="1" type="ORF">SAMN05216223_10364</name>
</gene>
<organism evidence="1 2">
    <name type="scientific">Actinacidiphila yanglinensis</name>
    <dbReference type="NCBI Taxonomy" id="310779"/>
    <lineage>
        <taxon>Bacteria</taxon>
        <taxon>Bacillati</taxon>
        <taxon>Actinomycetota</taxon>
        <taxon>Actinomycetes</taxon>
        <taxon>Kitasatosporales</taxon>
        <taxon>Streptomycetaceae</taxon>
        <taxon>Actinacidiphila</taxon>
    </lineage>
</organism>
<reference evidence="1 2" key="1">
    <citation type="submission" date="2016-10" db="EMBL/GenBank/DDBJ databases">
        <authorList>
            <person name="de Groot N.N."/>
        </authorList>
    </citation>
    <scope>NUCLEOTIDE SEQUENCE [LARGE SCALE GENOMIC DNA]</scope>
    <source>
        <strain evidence="1 2">CGMCC 4.2023</strain>
    </source>
</reference>
<evidence type="ECO:0000313" key="2">
    <source>
        <dbReference type="Proteomes" id="UP000236754"/>
    </source>
</evidence>
<evidence type="ECO:0000313" key="1">
    <source>
        <dbReference type="EMBL" id="SEG05684.1"/>
    </source>
</evidence>
<dbReference type="AlphaFoldDB" id="A0A1H5X1G5"/>